<name>A0A0D2KF89_HYPSF</name>
<keyword evidence="3" id="KW-1185">Reference proteome</keyword>
<dbReference type="EMBL" id="KN817788">
    <property type="protein sequence ID" value="KJA13097.1"/>
    <property type="molecule type" value="Genomic_DNA"/>
</dbReference>
<dbReference type="OrthoDB" id="3225557at2759"/>
<accession>A0A0D2KF89</accession>
<dbReference type="STRING" id="945553.A0A0D2KF89"/>
<feature type="non-terminal residue" evidence="2">
    <location>
        <position position="1"/>
    </location>
</feature>
<organism evidence="2 3">
    <name type="scientific">Hypholoma sublateritium (strain FD-334 SS-4)</name>
    <dbReference type="NCBI Taxonomy" id="945553"/>
    <lineage>
        <taxon>Eukaryota</taxon>
        <taxon>Fungi</taxon>
        <taxon>Dikarya</taxon>
        <taxon>Basidiomycota</taxon>
        <taxon>Agaricomycotina</taxon>
        <taxon>Agaricomycetes</taxon>
        <taxon>Agaricomycetidae</taxon>
        <taxon>Agaricales</taxon>
        <taxon>Agaricineae</taxon>
        <taxon>Strophariaceae</taxon>
        <taxon>Hypholoma</taxon>
    </lineage>
</organism>
<dbReference type="Pfam" id="PF20149">
    <property type="entry name" value="DUF6532"/>
    <property type="match status" value="1"/>
</dbReference>
<dbReference type="Proteomes" id="UP000054270">
    <property type="component" value="Unassembled WGS sequence"/>
</dbReference>
<gene>
    <name evidence="2" type="ORF">HYPSUDRAFT_151966</name>
</gene>
<protein>
    <recommendedName>
        <fullName evidence="1">DUF6532 domain-containing protein</fullName>
    </recommendedName>
</protein>
<evidence type="ECO:0000313" key="3">
    <source>
        <dbReference type="Proteomes" id="UP000054270"/>
    </source>
</evidence>
<evidence type="ECO:0000259" key="1">
    <source>
        <dbReference type="Pfam" id="PF20149"/>
    </source>
</evidence>
<evidence type="ECO:0000313" key="2">
    <source>
        <dbReference type="EMBL" id="KJA13097.1"/>
    </source>
</evidence>
<dbReference type="InterPro" id="IPR045341">
    <property type="entry name" value="DUF6532"/>
</dbReference>
<dbReference type="OMA" id="IRTDHAN"/>
<sequence length="321" mass="36866">AGDVDDDAEKWPAAAQLQGSGLLGQNLFIRSICRDAIKTAERGIVVEDAWPEIHNAAEYRRRLLMRAAKGLQTSDARYAEVRARIKVDEDFVRIIGKWVVDRLPHARGPVRLAALDHIAVFQLGVEDGCIRRVKYLLDSETYVYPGHWEKDEAGEPVWIVKGHQAYLNTAIIQILRATFFSSQNALGHRHMKEYTSSHPTRLEPELTVQLVALAATGIHAALDCWRDGNYIKRKNEKFDGETYKTVYERHIVNLIKIRTDHANFFHSLMSEIYVKVVYVFSFNIPIKIIDTEYDSQRYDCLTKREQDSRKCPGCARCHRVR</sequence>
<feature type="domain" description="DUF6532" evidence="1">
    <location>
        <begin position="36"/>
        <end position="255"/>
    </location>
</feature>
<reference evidence="3" key="1">
    <citation type="submission" date="2014-04" db="EMBL/GenBank/DDBJ databases">
        <title>Evolutionary Origins and Diversification of the Mycorrhizal Mutualists.</title>
        <authorList>
            <consortium name="DOE Joint Genome Institute"/>
            <consortium name="Mycorrhizal Genomics Consortium"/>
            <person name="Kohler A."/>
            <person name="Kuo A."/>
            <person name="Nagy L.G."/>
            <person name="Floudas D."/>
            <person name="Copeland A."/>
            <person name="Barry K.W."/>
            <person name="Cichocki N."/>
            <person name="Veneault-Fourrey C."/>
            <person name="LaButti K."/>
            <person name="Lindquist E.A."/>
            <person name="Lipzen A."/>
            <person name="Lundell T."/>
            <person name="Morin E."/>
            <person name="Murat C."/>
            <person name="Riley R."/>
            <person name="Ohm R."/>
            <person name="Sun H."/>
            <person name="Tunlid A."/>
            <person name="Henrissat B."/>
            <person name="Grigoriev I.V."/>
            <person name="Hibbett D.S."/>
            <person name="Martin F."/>
        </authorList>
    </citation>
    <scope>NUCLEOTIDE SEQUENCE [LARGE SCALE GENOMIC DNA]</scope>
    <source>
        <strain evidence="3">FD-334 SS-4</strain>
    </source>
</reference>
<proteinExistence type="predicted"/>
<dbReference type="AlphaFoldDB" id="A0A0D2KF89"/>